<protein>
    <recommendedName>
        <fullName evidence="13">Methenyltetrahydrofolate cyclohydrolase</fullName>
    </recommendedName>
</protein>
<evidence type="ECO:0000256" key="7">
    <source>
        <dbReference type="ARBA" id="ARBA00023167"/>
    </source>
</evidence>
<feature type="domain" description="Tetrahydrofolate dehydrogenase/cyclohydrolase NAD(P)-binding" evidence="10">
    <location>
        <begin position="137"/>
        <end position="268"/>
    </location>
</feature>
<evidence type="ECO:0008006" key="13">
    <source>
        <dbReference type="Google" id="ProtNLM"/>
    </source>
</evidence>
<keyword evidence="2" id="KW-0554">One-carbon metabolism</keyword>
<reference evidence="11 12" key="1">
    <citation type="journal article" date="2016" name="Nat. Commun.">
        <title>Thousands of microbial genomes shed light on interconnected biogeochemical processes in an aquifer system.</title>
        <authorList>
            <person name="Anantharaman K."/>
            <person name="Brown C.T."/>
            <person name="Hug L.A."/>
            <person name="Sharon I."/>
            <person name="Castelle C.J."/>
            <person name="Probst A.J."/>
            <person name="Thomas B.C."/>
            <person name="Singh A."/>
            <person name="Wilkins M.J."/>
            <person name="Karaoz U."/>
            <person name="Brodie E.L."/>
            <person name="Williams K.H."/>
            <person name="Hubbard S.S."/>
            <person name="Banfield J.F."/>
        </authorList>
    </citation>
    <scope>NUCLEOTIDE SEQUENCE [LARGE SCALE GENOMIC DNA]</scope>
</reference>
<dbReference type="PANTHER" id="PTHR48099:SF5">
    <property type="entry name" value="C-1-TETRAHYDROFOLATE SYNTHASE, CYTOPLASMIC"/>
    <property type="match status" value="1"/>
</dbReference>
<proteinExistence type="predicted"/>
<evidence type="ECO:0000256" key="5">
    <source>
        <dbReference type="ARBA" id="ARBA00022857"/>
    </source>
</evidence>
<dbReference type="InterPro" id="IPR000672">
    <property type="entry name" value="THF_DH/CycHdrlase"/>
</dbReference>
<evidence type="ECO:0000256" key="1">
    <source>
        <dbReference type="ARBA" id="ARBA00004777"/>
    </source>
</evidence>
<dbReference type="Gene3D" id="3.40.50.10860">
    <property type="entry name" value="Leucine Dehydrogenase, chain A, domain 1"/>
    <property type="match status" value="1"/>
</dbReference>
<evidence type="ECO:0000256" key="6">
    <source>
        <dbReference type="ARBA" id="ARBA00023002"/>
    </source>
</evidence>
<dbReference type="InterPro" id="IPR020631">
    <property type="entry name" value="THF_DH/CycHdrlase_NAD-bd_dom"/>
</dbReference>
<dbReference type="Pfam" id="PF00763">
    <property type="entry name" value="THF_DHG_CYH"/>
    <property type="match status" value="1"/>
</dbReference>
<keyword evidence="5" id="KW-0521">NADP</keyword>
<feature type="domain" description="Tetrahydrofolate dehydrogenase/cyclohydrolase catalytic" evidence="9">
    <location>
        <begin position="4"/>
        <end position="112"/>
    </location>
</feature>
<dbReference type="AlphaFoldDB" id="A0A1G1YYN5"/>
<name>A0A1G1YYN5_9BACT</name>
<evidence type="ECO:0000256" key="2">
    <source>
        <dbReference type="ARBA" id="ARBA00022563"/>
    </source>
</evidence>
<comment type="caution">
    <text evidence="11">The sequence shown here is derived from an EMBL/GenBank/DDBJ whole genome shotgun (WGS) entry which is preliminary data.</text>
</comment>
<evidence type="ECO:0000256" key="4">
    <source>
        <dbReference type="ARBA" id="ARBA00022801"/>
    </source>
</evidence>
<dbReference type="SUPFAM" id="SSF51735">
    <property type="entry name" value="NAD(P)-binding Rossmann-fold domains"/>
    <property type="match status" value="1"/>
</dbReference>
<evidence type="ECO:0000313" key="12">
    <source>
        <dbReference type="Proteomes" id="UP000178651"/>
    </source>
</evidence>
<sequence>MQKISGKEISQKIIDRLKAAKTPKKIMAAILVGNDPTSLSFLAQKEKVAREVGVDFRLYKLPDSLSSDDLREEVGKISKPKNVGGVIVQLPLPKEINKYYVSNAIPREKDADVLGERALGAFYNDRNEVVPPAVGVVQEILESVDYELSDKKVAVVGLGKLVGKPISVWLTGKCAELFLLDSKSDLEIVGSADLIITGVGQAGLINTRIIKNDVGIIDFGYYYFEDGRLSGDFEPSPEALKKVAFFTPTPGGTGPILVAKLFENFYTLNKE</sequence>
<keyword evidence="6" id="KW-0560">Oxidoreductase</keyword>
<dbReference type="GO" id="GO:0004477">
    <property type="term" value="F:methenyltetrahydrofolate cyclohydrolase activity"/>
    <property type="evidence" value="ECO:0007669"/>
    <property type="project" value="TreeGrafter"/>
</dbReference>
<dbReference type="GO" id="GO:0009086">
    <property type="term" value="P:methionine biosynthetic process"/>
    <property type="evidence" value="ECO:0007669"/>
    <property type="project" value="UniProtKB-KW"/>
</dbReference>
<dbReference type="Gene3D" id="3.40.50.720">
    <property type="entry name" value="NAD(P)-binding Rossmann-like Domain"/>
    <property type="match status" value="1"/>
</dbReference>
<keyword evidence="7" id="KW-0486">Methionine biosynthesis</keyword>
<keyword evidence="7" id="KW-0028">Amino-acid biosynthesis</keyword>
<dbReference type="Pfam" id="PF02882">
    <property type="entry name" value="THF_DHG_CYH_C"/>
    <property type="match status" value="1"/>
</dbReference>
<accession>A0A1G1YYN5</accession>
<evidence type="ECO:0000256" key="8">
    <source>
        <dbReference type="ARBA" id="ARBA00023268"/>
    </source>
</evidence>
<dbReference type="InterPro" id="IPR020630">
    <property type="entry name" value="THF_DH/CycHdrlase_cat_dom"/>
</dbReference>
<dbReference type="GO" id="GO:0005829">
    <property type="term" value="C:cytosol"/>
    <property type="evidence" value="ECO:0007669"/>
    <property type="project" value="TreeGrafter"/>
</dbReference>
<dbReference type="GO" id="GO:0006164">
    <property type="term" value="P:purine nucleotide biosynthetic process"/>
    <property type="evidence" value="ECO:0007669"/>
    <property type="project" value="UniProtKB-KW"/>
</dbReference>
<dbReference type="SUPFAM" id="SSF53223">
    <property type="entry name" value="Aminoacid dehydrogenase-like, N-terminal domain"/>
    <property type="match status" value="1"/>
</dbReference>
<evidence type="ECO:0000256" key="3">
    <source>
        <dbReference type="ARBA" id="ARBA00022755"/>
    </source>
</evidence>
<evidence type="ECO:0000259" key="10">
    <source>
        <dbReference type="Pfam" id="PF02882"/>
    </source>
</evidence>
<evidence type="ECO:0000313" key="11">
    <source>
        <dbReference type="EMBL" id="OGY57488.1"/>
    </source>
</evidence>
<keyword evidence="8" id="KW-0511">Multifunctional enzyme</keyword>
<dbReference type="PRINTS" id="PR00085">
    <property type="entry name" value="THFDHDRGNASE"/>
</dbReference>
<dbReference type="InterPro" id="IPR036291">
    <property type="entry name" value="NAD(P)-bd_dom_sf"/>
</dbReference>
<dbReference type="GO" id="GO:0035999">
    <property type="term" value="P:tetrahydrofolate interconversion"/>
    <property type="evidence" value="ECO:0007669"/>
    <property type="project" value="TreeGrafter"/>
</dbReference>
<dbReference type="Proteomes" id="UP000178651">
    <property type="component" value="Unassembled WGS sequence"/>
</dbReference>
<evidence type="ECO:0000259" key="9">
    <source>
        <dbReference type="Pfam" id="PF00763"/>
    </source>
</evidence>
<dbReference type="EMBL" id="MHIU01000032">
    <property type="protein sequence ID" value="OGY57488.1"/>
    <property type="molecule type" value="Genomic_DNA"/>
</dbReference>
<dbReference type="InterPro" id="IPR046346">
    <property type="entry name" value="Aminoacid_DH-like_N_sf"/>
</dbReference>
<dbReference type="GO" id="GO:0004488">
    <property type="term" value="F:methylenetetrahydrofolate dehydrogenase (NADP+) activity"/>
    <property type="evidence" value="ECO:0007669"/>
    <property type="project" value="InterPro"/>
</dbReference>
<keyword evidence="4" id="KW-0378">Hydrolase</keyword>
<dbReference type="PANTHER" id="PTHR48099">
    <property type="entry name" value="C-1-TETRAHYDROFOLATE SYNTHASE, CYTOPLASMIC-RELATED"/>
    <property type="match status" value="1"/>
</dbReference>
<comment type="pathway">
    <text evidence="1">One-carbon metabolism; tetrahydrofolate interconversion.</text>
</comment>
<gene>
    <name evidence="11" type="ORF">A3D47_02300</name>
</gene>
<organism evidence="11 12">
    <name type="scientific">Candidatus Colwellbacteria bacterium RIFCSPHIGHO2_02_FULL_43_15</name>
    <dbReference type="NCBI Taxonomy" id="1797686"/>
    <lineage>
        <taxon>Bacteria</taxon>
        <taxon>Candidatus Colwelliibacteriota</taxon>
    </lineage>
</organism>
<keyword evidence="3" id="KW-0658">Purine biosynthesis</keyword>